<dbReference type="RefSeq" id="WP_196415535.1">
    <property type="nucleotide sequence ID" value="NZ_JADQTO010000009.1"/>
</dbReference>
<evidence type="ECO:0000313" key="3">
    <source>
        <dbReference type="Proteomes" id="UP000598146"/>
    </source>
</evidence>
<keyword evidence="3" id="KW-1185">Reference proteome</keyword>
<evidence type="ECO:0000313" key="2">
    <source>
        <dbReference type="EMBL" id="MBG0563743.1"/>
    </source>
</evidence>
<dbReference type="EMBL" id="JADQTO010000009">
    <property type="protein sequence ID" value="MBG0563743.1"/>
    <property type="molecule type" value="Genomic_DNA"/>
</dbReference>
<organism evidence="2 3">
    <name type="scientific">Actinoplanes aureus</name>
    <dbReference type="NCBI Taxonomy" id="2792083"/>
    <lineage>
        <taxon>Bacteria</taxon>
        <taxon>Bacillati</taxon>
        <taxon>Actinomycetota</taxon>
        <taxon>Actinomycetes</taxon>
        <taxon>Micromonosporales</taxon>
        <taxon>Micromonosporaceae</taxon>
        <taxon>Actinoplanes</taxon>
    </lineage>
</organism>
<dbReference type="Proteomes" id="UP000598146">
    <property type="component" value="Unassembled WGS sequence"/>
</dbReference>
<gene>
    <name evidence="2" type="ORF">I4J89_20060</name>
</gene>
<protein>
    <submittedName>
        <fullName evidence="2">CinY protein</fullName>
    </submittedName>
</protein>
<proteinExistence type="predicted"/>
<name>A0A931FXN2_9ACTN</name>
<accession>A0A931FXN2</accession>
<comment type="caution">
    <text evidence="2">The sequence shown here is derived from an EMBL/GenBank/DDBJ whole genome shotgun (WGS) entry which is preliminary data.</text>
</comment>
<keyword evidence="1" id="KW-1133">Transmembrane helix</keyword>
<evidence type="ECO:0000256" key="1">
    <source>
        <dbReference type="SAM" id="Phobius"/>
    </source>
</evidence>
<dbReference type="AlphaFoldDB" id="A0A931FXN2"/>
<feature type="transmembrane region" description="Helical" evidence="1">
    <location>
        <begin position="329"/>
        <end position="347"/>
    </location>
</feature>
<keyword evidence="1" id="KW-0812">Transmembrane</keyword>
<sequence>MPARAGAVLLVSLLLPGFGTIEGGGQHREHERITRAALACPAGRGPDAGCFQPVSMDQLAGDGRGFGAVGAPDRTEVSVPAAHCDDADFLAGDYPRTRDQATATIGDCVAHLRRRFQEAVRNAGALLDEQGGVIAAEARLDTACRLEEHGESRAKCTALESFGRALHGVQDFYAHSSWADEADPARPIGADNPPGLNRPAPSPVLDLRGTGAPSVPHDLSTGCFVLQDRVPGVGNCERRVTHAALNKDNGLIDPVSGSVTSPGTPRGQVGRNFEKAVTGAIVETRHQWQELRDALRGEYGARRASMMTCALTRDDPADDCRGAGVGRTVAWVLVVLILFLGFAALLLRWRGRRRRFR</sequence>
<keyword evidence="1" id="KW-0472">Membrane</keyword>
<reference evidence="2" key="1">
    <citation type="submission" date="2020-11" db="EMBL/GenBank/DDBJ databases">
        <title>Isolation and identification of active actinomycetes.</title>
        <authorList>
            <person name="Sun X."/>
        </authorList>
    </citation>
    <scope>NUCLEOTIDE SEQUENCE</scope>
    <source>
        <strain evidence="2">NEAU-A11</strain>
    </source>
</reference>